<keyword evidence="2" id="KW-0808">Transferase</keyword>
<evidence type="ECO:0000256" key="3">
    <source>
        <dbReference type="ARBA" id="ARBA00022777"/>
    </source>
</evidence>
<dbReference type="GO" id="GO:0005829">
    <property type="term" value="C:cytosol"/>
    <property type="evidence" value="ECO:0007669"/>
    <property type="project" value="TreeGrafter"/>
</dbReference>
<dbReference type="Proteomes" id="UP000242869">
    <property type="component" value="Unassembled WGS sequence"/>
</dbReference>
<keyword evidence="7" id="KW-1185">Reference proteome</keyword>
<gene>
    <name evidence="6" type="ORF">SAMN05660284_01594</name>
</gene>
<accession>A0A1I4ZDB1</accession>
<dbReference type="PANTHER" id="PTHR37419">
    <property type="entry name" value="SERINE/THREONINE-PROTEIN KINASE TOXIN HIPA"/>
    <property type="match status" value="1"/>
</dbReference>
<dbReference type="InterPro" id="IPR052028">
    <property type="entry name" value="HipA_Ser/Thr_kinase"/>
</dbReference>
<evidence type="ECO:0000259" key="4">
    <source>
        <dbReference type="Pfam" id="PF07804"/>
    </source>
</evidence>
<name>A0A1I4ZDB1_9NEIS</name>
<keyword evidence="3 6" id="KW-0418">Kinase</keyword>
<dbReference type="EMBL" id="FOVE01000010">
    <property type="protein sequence ID" value="SFN48282.1"/>
    <property type="molecule type" value="Genomic_DNA"/>
</dbReference>
<dbReference type="Pfam" id="PF07804">
    <property type="entry name" value="HipA_C"/>
    <property type="match status" value="1"/>
</dbReference>
<dbReference type="GO" id="GO:0004674">
    <property type="term" value="F:protein serine/threonine kinase activity"/>
    <property type="evidence" value="ECO:0007669"/>
    <property type="project" value="TreeGrafter"/>
</dbReference>
<evidence type="ECO:0000259" key="5">
    <source>
        <dbReference type="Pfam" id="PF13657"/>
    </source>
</evidence>
<reference evidence="7" key="1">
    <citation type="submission" date="2016-10" db="EMBL/GenBank/DDBJ databases">
        <authorList>
            <person name="Varghese N."/>
            <person name="Submissions S."/>
        </authorList>
    </citation>
    <scope>NUCLEOTIDE SEQUENCE [LARGE SCALE GENOMIC DNA]</scope>
    <source>
        <strain evidence="7">DSM 6150</strain>
    </source>
</reference>
<dbReference type="InterPro" id="IPR012893">
    <property type="entry name" value="HipA-like_C"/>
</dbReference>
<dbReference type="AlphaFoldDB" id="A0A1I4ZDB1"/>
<feature type="domain" description="HipA-like C-terminal" evidence="4">
    <location>
        <begin position="166"/>
        <end position="369"/>
    </location>
</feature>
<evidence type="ECO:0000313" key="7">
    <source>
        <dbReference type="Proteomes" id="UP000242869"/>
    </source>
</evidence>
<dbReference type="PANTHER" id="PTHR37419:SF8">
    <property type="entry name" value="TOXIN YJJJ"/>
    <property type="match status" value="1"/>
</dbReference>
<dbReference type="OrthoDB" id="9805913at2"/>
<protein>
    <submittedName>
        <fullName evidence="6">Serine/threonine-protein kinase HipA</fullName>
    </submittedName>
</protein>
<dbReference type="InterPro" id="IPR017508">
    <property type="entry name" value="HipA_N1"/>
</dbReference>
<evidence type="ECO:0000256" key="1">
    <source>
        <dbReference type="ARBA" id="ARBA00010164"/>
    </source>
</evidence>
<organism evidence="6 7">
    <name type="scientific">Formivibrio citricus</name>
    <dbReference type="NCBI Taxonomy" id="83765"/>
    <lineage>
        <taxon>Bacteria</taxon>
        <taxon>Pseudomonadati</taxon>
        <taxon>Pseudomonadota</taxon>
        <taxon>Betaproteobacteria</taxon>
        <taxon>Neisseriales</taxon>
        <taxon>Chitinibacteraceae</taxon>
        <taxon>Formivibrio</taxon>
    </lineage>
</organism>
<dbReference type="RefSeq" id="WP_091194142.1">
    <property type="nucleotide sequence ID" value="NZ_FOVE01000010.1"/>
</dbReference>
<proteinExistence type="inferred from homology"/>
<dbReference type="Pfam" id="PF13657">
    <property type="entry name" value="Couple_hipA"/>
    <property type="match status" value="1"/>
</dbReference>
<feature type="domain" description="HipA N-terminal subdomain 1" evidence="5">
    <location>
        <begin position="26"/>
        <end position="115"/>
    </location>
</feature>
<sequence>MRSTIEIHHKGLWLPAAEFSPLSAVAHAATFEYLPEYVYADESLPALSLNLPVSDERLGYFEEQAPLCPSSLIDLVPHGRGRKFLLNHLGLKAREDAADLLLAQYGAFNPIGNLRINTAVSFYEKHRKEHPGIRTGGFTFEEITRPDGSFAEYVWQHLMLAAGATGVQGAAPKFMLTQSKDGLWHADAALPDEEAQKHWLVKFARGTDESDQKVLRNEAAYLRVAARCGLRCAGEPILAGNMLFVPRFDRQVLPDGLRRLHQETLASLAGLRDSGLRTSQFDLVNAFIPHVTHPAQEVAEFIRRDILNLAMRNPDNHARNTSVQILPDGTVQLTPFYDFAPMYLDKDLITRGCRWALPGKNEMTDWGDIVGALQIDDSDKRQVMVSLRSFYGMIHQLPETMLACGVDRQIIDDCEQGIEQQMTRLARIRPI</sequence>
<dbReference type="STRING" id="83765.SAMN05660284_01594"/>
<comment type="similarity">
    <text evidence="1">Belongs to the HipA Ser/Thr kinase family.</text>
</comment>
<evidence type="ECO:0000256" key="2">
    <source>
        <dbReference type="ARBA" id="ARBA00022679"/>
    </source>
</evidence>
<evidence type="ECO:0000313" key="6">
    <source>
        <dbReference type="EMBL" id="SFN48282.1"/>
    </source>
</evidence>